<protein>
    <submittedName>
        <fullName evidence="3">Uncharacterized protein</fullName>
    </submittedName>
</protein>
<dbReference type="Proteomes" id="UP001603978">
    <property type="component" value="Unassembled WGS sequence"/>
</dbReference>
<organism evidence="3 4">
    <name type="scientific">Nonomuraea marmarensis</name>
    <dbReference type="NCBI Taxonomy" id="3351344"/>
    <lineage>
        <taxon>Bacteria</taxon>
        <taxon>Bacillati</taxon>
        <taxon>Actinomycetota</taxon>
        <taxon>Actinomycetes</taxon>
        <taxon>Streptosporangiales</taxon>
        <taxon>Streptosporangiaceae</taxon>
        <taxon>Nonomuraea</taxon>
    </lineage>
</organism>
<proteinExistence type="predicted"/>
<gene>
    <name evidence="3" type="ORF">ACFLIM_47840</name>
</gene>
<accession>A0ABW7AU00</accession>
<reference evidence="3 4" key="1">
    <citation type="submission" date="2024-10" db="EMBL/GenBank/DDBJ databases">
        <authorList>
            <person name="Topkara A.R."/>
            <person name="Saygin H."/>
        </authorList>
    </citation>
    <scope>NUCLEOTIDE SEQUENCE [LARGE SCALE GENOMIC DNA]</scope>
    <source>
        <strain evidence="3 4">M3C6</strain>
    </source>
</reference>
<evidence type="ECO:0000256" key="2">
    <source>
        <dbReference type="SAM" id="SignalP"/>
    </source>
</evidence>
<keyword evidence="2" id="KW-0732">Signal</keyword>
<dbReference type="EMBL" id="JBICRM010000060">
    <property type="protein sequence ID" value="MFG1710900.1"/>
    <property type="molecule type" value="Genomic_DNA"/>
</dbReference>
<dbReference type="RefSeq" id="WP_393177155.1">
    <property type="nucleotide sequence ID" value="NZ_JBICRM010000060.1"/>
</dbReference>
<name>A0ABW7AU00_9ACTN</name>
<feature type="region of interest" description="Disordered" evidence="1">
    <location>
        <begin position="95"/>
        <end position="115"/>
    </location>
</feature>
<keyword evidence="4" id="KW-1185">Reference proteome</keyword>
<feature type="signal peptide" evidence="2">
    <location>
        <begin position="1"/>
        <end position="29"/>
    </location>
</feature>
<feature type="compositionally biased region" description="Basic and acidic residues" evidence="1">
    <location>
        <begin position="103"/>
        <end position="114"/>
    </location>
</feature>
<feature type="chain" id="PRO_5045105233" evidence="2">
    <location>
        <begin position="30"/>
        <end position="140"/>
    </location>
</feature>
<evidence type="ECO:0000256" key="1">
    <source>
        <dbReference type="SAM" id="MobiDB-lite"/>
    </source>
</evidence>
<comment type="caution">
    <text evidence="3">The sequence shown here is derived from an EMBL/GenBank/DDBJ whole genome shotgun (WGS) entry which is preliminary data.</text>
</comment>
<evidence type="ECO:0000313" key="3">
    <source>
        <dbReference type="EMBL" id="MFG1710900.1"/>
    </source>
</evidence>
<sequence length="140" mass="14870">MRLPLRALVALAALAGAFLISTPAATAHALTSAATYRGEGDDVVRIPTASKPSIVKLTHRGESNFAVWTLTTSGKQTDLLANEIGDYKETAAFNVNGTPQDPLVERHRGRRLDSPDPVPLENRIVLCLGFSADSSGACTR</sequence>
<evidence type="ECO:0000313" key="4">
    <source>
        <dbReference type="Proteomes" id="UP001603978"/>
    </source>
</evidence>